<protein>
    <submittedName>
        <fullName evidence="2">Uncharacterized protein</fullName>
    </submittedName>
</protein>
<feature type="compositionally biased region" description="Low complexity" evidence="1">
    <location>
        <begin position="406"/>
        <end position="416"/>
    </location>
</feature>
<organism evidence="2 3">
    <name type="scientific">Ascobolus immersus RN42</name>
    <dbReference type="NCBI Taxonomy" id="1160509"/>
    <lineage>
        <taxon>Eukaryota</taxon>
        <taxon>Fungi</taxon>
        <taxon>Dikarya</taxon>
        <taxon>Ascomycota</taxon>
        <taxon>Pezizomycotina</taxon>
        <taxon>Pezizomycetes</taxon>
        <taxon>Pezizales</taxon>
        <taxon>Ascobolaceae</taxon>
        <taxon>Ascobolus</taxon>
    </lineage>
</organism>
<evidence type="ECO:0000313" key="3">
    <source>
        <dbReference type="Proteomes" id="UP000275078"/>
    </source>
</evidence>
<evidence type="ECO:0000256" key="1">
    <source>
        <dbReference type="SAM" id="MobiDB-lite"/>
    </source>
</evidence>
<dbReference type="EMBL" id="ML119777">
    <property type="protein sequence ID" value="RPA74902.1"/>
    <property type="molecule type" value="Genomic_DNA"/>
</dbReference>
<sequence>MLISSMIGGPSRFVELFGRLQERSPQIWDGHVIETIWKVLSDKARKWKELACLAMEQDRFWQDLRDRNFCPKLDSAWDPISLIFWNNTSNRNFIQLRYRQLEIMSSSSYAREVLIQNSTIFKLIPDGCPDQHRGVPRWVFGRPGWATDVDTYSRSNAIYGSHPTDADAPIDETDLPIFDRTTAIHWAFGNVEKFLAAHSLRYEILDELWIADALALVYSILRIWFRAVDLGLEDYAKALEENQSPQWALLNILKELCTLGQTQFSIKPKRRSNGKIEYQALRCERPITRMLGTYKIQLPLRDTVKSAHRKYKYLAEMLNDFTRHFVQTRINILYPLPVVPTPKIASATEEVTDEVTGTEDVTGTEAVTGTEEVTGTEDVVGTEDVAGTEEVTGTEERTGIEEDTGTKVGTGTEEGTQQQAPIETRTPMEQQFMFQLRSLGFFDPGAPQDGSAPLDPVLAAKLARAPAPLEFVGEAVTEDSTESDLSSSAAQSAQTSQTENTTEPVVSSAAQSDAQASVQTDNSE</sequence>
<dbReference type="Proteomes" id="UP000275078">
    <property type="component" value="Unassembled WGS sequence"/>
</dbReference>
<name>A0A3N4HM49_ASCIM</name>
<evidence type="ECO:0000313" key="2">
    <source>
        <dbReference type="EMBL" id="RPA74902.1"/>
    </source>
</evidence>
<feature type="region of interest" description="Disordered" evidence="1">
    <location>
        <begin position="387"/>
        <end position="421"/>
    </location>
</feature>
<gene>
    <name evidence="2" type="ORF">BJ508DRAFT_312462</name>
</gene>
<accession>A0A3N4HM49</accession>
<reference evidence="2 3" key="1">
    <citation type="journal article" date="2018" name="Nat. Ecol. Evol.">
        <title>Pezizomycetes genomes reveal the molecular basis of ectomycorrhizal truffle lifestyle.</title>
        <authorList>
            <person name="Murat C."/>
            <person name="Payen T."/>
            <person name="Noel B."/>
            <person name="Kuo A."/>
            <person name="Morin E."/>
            <person name="Chen J."/>
            <person name="Kohler A."/>
            <person name="Krizsan K."/>
            <person name="Balestrini R."/>
            <person name="Da Silva C."/>
            <person name="Montanini B."/>
            <person name="Hainaut M."/>
            <person name="Levati E."/>
            <person name="Barry K.W."/>
            <person name="Belfiori B."/>
            <person name="Cichocki N."/>
            <person name="Clum A."/>
            <person name="Dockter R.B."/>
            <person name="Fauchery L."/>
            <person name="Guy J."/>
            <person name="Iotti M."/>
            <person name="Le Tacon F."/>
            <person name="Lindquist E.A."/>
            <person name="Lipzen A."/>
            <person name="Malagnac F."/>
            <person name="Mello A."/>
            <person name="Molinier V."/>
            <person name="Miyauchi S."/>
            <person name="Poulain J."/>
            <person name="Riccioni C."/>
            <person name="Rubini A."/>
            <person name="Sitrit Y."/>
            <person name="Splivallo R."/>
            <person name="Traeger S."/>
            <person name="Wang M."/>
            <person name="Zifcakova L."/>
            <person name="Wipf D."/>
            <person name="Zambonelli A."/>
            <person name="Paolocci F."/>
            <person name="Nowrousian M."/>
            <person name="Ottonello S."/>
            <person name="Baldrian P."/>
            <person name="Spatafora J.W."/>
            <person name="Henrissat B."/>
            <person name="Nagy L.G."/>
            <person name="Aury J.M."/>
            <person name="Wincker P."/>
            <person name="Grigoriev I.V."/>
            <person name="Bonfante P."/>
            <person name="Martin F.M."/>
        </authorList>
    </citation>
    <scope>NUCLEOTIDE SEQUENCE [LARGE SCALE GENOMIC DNA]</scope>
    <source>
        <strain evidence="2 3">RN42</strain>
    </source>
</reference>
<feature type="compositionally biased region" description="Low complexity" evidence="1">
    <location>
        <begin position="483"/>
        <end position="524"/>
    </location>
</feature>
<keyword evidence="3" id="KW-1185">Reference proteome</keyword>
<dbReference type="STRING" id="1160509.A0A3N4HM49"/>
<feature type="region of interest" description="Disordered" evidence="1">
    <location>
        <begin position="473"/>
        <end position="524"/>
    </location>
</feature>
<proteinExistence type="predicted"/>
<dbReference type="AlphaFoldDB" id="A0A3N4HM49"/>